<dbReference type="OrthoDB" id="8040949at2759"/>
<reference evidence="2" key="1">
    <citation type="submission" date="2025-08" db="UniProtKB">
        <authorList>
            <consortium name="RefSeq"/>
        </authorList>
    </citation>
    <scope>IDENTIFICATION</scope>
    <source>
        <strain evidence="2">15112-1751.03</strain>
        <tissue evidence="2">Whole Adult</tissue>
    </source>
</reference>
<dbReference type="PANTHER" id="PTHR20898:SF0">
    <property type="entry name" value="DAEDALUS ON 3-RELATED"/>
    <property type="match status" value="1"/>
</dbReference>
<name>A0A9C6SNJ4_DROAB</name>
<keyword evidence="1" id="KW-1185">Reference proteome</keyword>
<evidence type="ECO:0000313" key="1">
    <source>
        <dbReference type="Proteomes" id="UP000515160"/>
    </source>
</evidence>
<dbReference type="Proteomes" id="UP000515160">
    <property type="component" value="Chromosome 2L"/>
</dbReference>
<dbReference type="RefSeq" id="XP_051859220.1">
    <property type="nucleotide sequence ID" value="XM_052003260.1"/>
</dbReference>
<organism evidence="1 2">
    <name type="scientific">Drosophila albomicans</name>
    <name type="common">Fruit fly</name>
    <dbReference type="NCBI Taxonomy" id="7291"/>
    <lineage>
        <taxon>Eukaryota</taxon>
        <taxon>Metazoa</taxon>
        <taxon>Ecdysozoa</taxon>
        <taxon>Arthropoda</taxon>
        <taxon>Hexapoda</taxon>
        <taxon>Insecta</taxon>
        <taxon>Pterygota</taxon>
        <taxon>Neoptera</taxon>
        <taxon>Endopterygota</taxon>
        <taxon>Diptera</taxon>
        <taxon>Brachycera</taxon>
        <taxon>Muscomorpha</taxon>
        <taxon>Ephydroidea</taxon>
        <taxon>Drosophilidae</taxon>
        <taxon>Drosophila</taxon>
    </lineage>
</organism>
<dbReference type="PANTHER" id="PTHR20898">
    <property type="entry name" value="DAEDALUS ON 3-RELATED-RELATED"/>
    <property type="match status" value="1"/>
</dbReference>
<gene>
    <name evidence="2" type="primary">LOC127565311</name>
</gene>
<proteinExistence type="predicted"/>
<dbReference type="Pfam" id="PF06477">
    <property type="entry name" value="DUF1091"/>
    <property type="match status" value="1"/>
</dbReference>
<dbReference type="SMART" id="SM00697">
    <property type="entry name" value="DM8"/>
    <property type="match status" value="1"/>
</dbReference>
<dbReference type="GeneID" id="127565311"/>
<dbReference type="AlphaFoldDB" id="A0A9C6SNJ4"/>
<dbReference type="InterPro" id="IPR010512">
    <property type="entry name" value="DUF1091"/>
</dbReference>
<evidence type="ECO:0000313" key="2">
    <source>
        <dbReference type="RefSeq" id="XP_051859220.1"/>
    </source>
</evidence>
<protein>
    <submittedName>
        <fullName evidence="2">Uncharacterized protein LOC127565311</fullName>
    </submittedName>
</protein>
<sequence length="109" mass="12588">MNGHYIVGVEYNKKFINYLSIDMDYCAALHMAYNQNLLQLVLVGLRSVSNFPLNCPLKKNYTYFINGFTMDTKIVPAYMPEITFITNATFFYNKRAVSYVTCIGRVSKK</sequence>
<accession>A0A9C6SNJ4</accession>